<evidence type="ECO:0000256" key="4">
    <source>
        <dbReference type="ARBA" id="ARBA00022927"/>
    </source>
</evidence>
<evidence type="ECO:0000259" key="11">
    <source>
        <dbReference type="Pfam" id="PF18378"/>
    </source>
</evidence>
<dbReference type="EMBL" id="JAGSXJ010000003">
    <property type="protein sequence ID" value="KAH6694135.1"/>
    <property type="molecule type" value="Genomic_DNA"/>
</dbReference>
<keyword evidence="5" id="KW-0811">Translocation</keyword>
<evidence type="ECO:0000256" key="8">
    <source>
        <dbReference type="ARBA" id="ARBA00038387"/>
    </source>
</evidence>
<comment type="caution">
    <text evidence="13">The sequence shown here is derived from an EMBL/GenBank/DDBJ whole genome shotgun (WGS) entry which is preliminary data.</text>
</comment>
<evidence type="ECO:0000313" key="13">
    <source>
        <dbReference type="EMBL" id="KAH6694135.1"/>
    </source>
</evidence>
<dbReference type="InterPro" id="IPR041634">
    <property type="entry name" value="Nup188_C"/>
</dbReference>
<organism evidence="13 14">
    <name type="scientific">Plectosphaerella plurivora</name>
    <dbReference type="NCBI Taxonomy" id="936078"/>
    <lineage>
        <taxon>Eukaryota</taxon>
        <taxon>Fungi</taxon>
        <taxon>Dikarya</taxon>
        <taxon>Ascomycota</taxon>
        <taxon>Pezizomycotina</taxon>
        <taxon>Sordariomycetes</taxon>
        <taxon>Hypocreomycetidae</taxon>
        <taxon>Glomerellales</taxon>
        <taxon>Plectosphaerellaceae</taxon>
        <taxon>Plectosphaerella</taxon>
    </lineage>
</organism>
<evidence type="ECO:0000259" key="12">
    <source>
        <dbReference type="Pfam" id="PF21093"/>
    </source>
</evidence>
<dbReference type="Pfam" id="PF18378">
    <property type="entry name" value="Nup188_C"/>
    <property type="match status" value="1"/>
</dbReference>
<dbReference type="Gene3D" id="1.25.10.70">
    <property type="match status" value="1"/>
</dbReference>
<dbReference type="Proteomes" id="UP000770015">
    <property type="component" value="Unassembled WGS sequence"/>
</dbReference>
<evidence type="ECO:0000259" key="10">
    <source>
        <dbReference type="Pfam" id="PF10487"/>
    </source>
</evidence>
<dbReference type="Pfam" id="PF10487">
    <property type="entry name" value="Nup188_N"/>
    <property type="match status" value="1"/>
</dbReference>
<dbReference type="InterPro" id="IPR044840">
    <property type="entry name" value="Nup188"/>
</dbReference>
<dbReference type="PANTHER" id="PTHR31431:SF1">
    <property type="entry name" value="NUCLEOPORIN NUP188"/>
    <property type="match status" value="1"/>
</dbReference>
<dbReference type="InterPro" id="IPR048883">
    <property type="entry name" value="Nup188_N-subdom_III"/>
</dbReference>
<evidence type="ECO:0000256" key="5">
    <source>
        <dbReference type="ARBA" id="ARBA00023010"/>
    </source>
</evidence>
<evidence type="ECO:0000256" key="2">
    <source>
        <dbReference type="ARBA" id="ARBA00022448"/>
    </source>
</evidence>
<evidence type="ECO:0000256" key="1">
    <source>
        <dbReference type="ARBA" id="ARBA00004567"/>
    </source>
</evidence>
<feature type="domain" description="Nucleoporin Nup188 N-terminal" evidence="10">
    <location>
        <begin position="56"/>
        <end position="433"/>
    </location>
</feature>
<evidence type="ECO:0000256" key="9">
    <source>
        <dbReference type="ARBA" id="ARBA00040174"/>
    </source>
</evidence>
<dbReference type="GO" id="GO:0051028">
    <property type="term" value="P:mRNA transport"/>
    <property type="evidence" value="ECO:0007669"/>
    <property type="project" value="UniProtKB-KW"/>
</dbReference>
<gene>
    <name evidence="13" type="ORF">F5X68DRAFT_267338</name>
</gene>
<reference evidence="13" key="1">
    <citation type="journal article" date="2021" name="Nat. Commun.">
        <title>Genetic determinants of endophytism in the Arabidopsis root mycobiome.</title>
        <authorList>
            <person name="Mesny F."/>
            <person name="Miyauchi S."/>
            <person name="Thiergart T."/>
            <person name="Pickel B."/>
            <person name="Atanasova L."/>
            <person name="Karlsson M."/>
            <person name="Huettel B."/>
            <person name="Barry K.W."/>
            <person name="Haridas S."/>
            <person name="Chen C."/>
            <person name="Bauer D."/>
            <person name="Andreopoulos W."/>
            <person name="Pangilinan J."/>
            <person name="LaButti K."/>
            <person name="Riley R."/>
            <person name="Lipzen A."/>
            <person name="Clum A."/>
            <person name="Drula E."/>
            <person name="Henrissat B."/>
            <person name="Kohler A."/>
            <person name="Grigoriev I.V."/>
            <person name="Martin F.M."/>
            <person name="Hacquard S."/>
        </authorList>
    </citation>
    <scope>NUCLEOTIDE SEQUENCE</scope>
    <source>
        <strain evidence="13">MPI-SDFR-AT-0117</strain>
    </source>
</reference>
<keyword evidence="14" id="KW-1185">Reference proteome</keyword>
<dbReference type="PANTHER" id="PTHR31431">
    <property type="entry name" value="NUCLEOPORIN NUP188 HOMOLOG"/>
    <property type="match status" value="1"/>
</dbReference>
<comment type="subcellular location">
    <subcellularLocation>
        <location evidence="1">Nucleus</location>
        <location evidence="1">Nuclear pore complex</location>
    </subcellularLocation>
</comment>
<sequence>MAPVSDRLYFPSLEDCLKGDSVLLSWKLVATALAPGSESLSGSTNLAQFLQDDYVRSLLQNPSAAFPAPDQSSKPDFDTKTSAIHATPESNGAYDINKIKEDAKWLSQGANISLVAALRIVVLEFQSRPASHLTGPLSTQDAVNLQDAAGINNGSISSLLPLSTVTMDADDVWKEFEKDESKRLRIFRAYLSERRYLAMAADLAQAATLVSRAKQIAASPTTAEPLYPVLPVEDPAKQAERIIEANLKHLAKSMEYLSEGYEKAVTDKDLRSETLELDWLTTLVTEIVHSLSLVFQALHQSDDNFFAAHETVLEWFTLMEGYMFLDGLGSVPESVGSLIPPIQTLVCGISLKLLNPTRAMAFLAQDIELNGEENNPYLTSTEVLTKIHDSILGAADAGVESQLPVIFAWTVISHRMTISHNERSEKRDTLQNQRSVETFESGAMLRPTTGRRMSAGSIVSLDSLPFDGFLAASGLKDDLQVIEQLAQVVTSQGRVYDVATQMITATTSSDESSFTPALACRLRLVFVDFLTATFPLVGYQSDPVSSLLSVLLTGRGYWDLEGPVPPADDIASRVLADERAMSYYFHQAYSRFPFEFLPFINLCRALVSTSTAADSTDTVVQLLRKAPTLTFALPDDFLEYELAQEDENTNTFRILDDIPLFSPAASWARRSAEDDALKIPAGTYGRFITDTGRVALMEHQHSIFAVLGKRLEIHLSPETYRSPFENLRPEEVAEVVTLLASAEKHGKRGDEALKLGHELLDETSKHISGNNDIITVVTGLLDAYMQDDQATADGPGILILNSLVDSVLRSVVQRKSGNKHVGRQQVSNNVWVGVADRILSRVGLAVAQALVDVFESSSTWRFPSPFQQTVLIRHIVPVMDKFVKDAYSIGDPTSPDALTAPLRPAADYIIESFQSASQGSLRFQALLSTWITALELPDATLYYGKLATIREQVAATITFATNLLRVASILSQSASAFESYLFKATSLFARLCAVDEQFKQPAMSLLGALVVNAATAHDDPPSLLGYLGPLLSRSFLQLLSRLGKPLGLPSEIQSTWQFFSVIVQNRQQWMSNCLLTGKTPRDALREKAKSPEMPTSVLSTAFSKLKQISELDAGEALRVLEFVNSSQNHWPWTIFTMQKDSSYVDSLRGFVKGLKAASTTARTDATKAAIEAKMAAYIAEIFAMQLYHQRQMGSSGELAKKLIGDMDYYLRDGVEVASYNNSLHRNFDKNFSAKYPGLSPDSLKRTSFETSELGTNFYYALDRANEMFEFDPGWHGRRNDGFRKEMEIANANLSLVDAQISLFRGWEFLLLELGSSLPQDGTVQRQMLQVAQQCLTSNETSQGPENIFVSIVEQRGTLALMLLRRLVGNTHTANDINDLLGSLFSVLHTLREPFGADTIERYRTILRTVYVCLRLYGAGDKKGLGESTTGTGASVTVLVQTVLNMLDNVVAKGFRTMVTLIHDPEASVAPEDLALLTAILQACLGMPGMDQCQTQVLNIMASYDVVHAATSLFSWADRLAVDGDPIYGELSLLFLLELSTLPMVAEQMAADGVLSHLTSANITNFMRKPIISPFSEVAGAQRCYSIWAKGILPLLLNLLTALGGTVAPEIAYVLNQFPHLLRSSVERFEAPGASRTASRDTPHYVTLLAVSEVHTLSLLVKVVRALRVNNTRDIPEVDWDAASLLENVDFWLSTRRLLKERLLPLGQREVEWRGTAIGSPGEEGKPDNVLEVKVIAQLEAVRDVLGEDLE</sequence>
<comment type="similarity">
    <text evidence="8">Belongs to the Nup188 family.</text>
</comment>
<proteinExistence type="inferred from homology"/>
<dbReference type="Pfam" id="PF21094">
    <property type="entry name" value="Nup188_SH3-like"/>
    <property type="match status" value="1"/>
</dbReference>
<evidence type="ECO:0000256" key="6">
    <source>
        <dbReference type="ARBA" id="ARBA00023132"/>
    </source>
</evidence>
<evidence type="ECO:0000256" key="7">
    <source>
        <dbReference type="ARBA" id="ARBA00023242"/>
    </source>
</evidence>
<feature type="domain" description="Nuclear pore protein Nup188 C-terminal" evidence="11">
    <location>
        <begin position="1379"/>
        <end position="1745"/>
    </location>
</feature>
<keyword evidence="3" id="KW-0509">mRNA transport</keyword>
<keyword evidence="7" id="KW-0539">Nucleus</keyword>
<feature type="domain" description="Nucleoporin Nup188 N-terminal subdomain III" evidence="12">
    <location>
        <begin position="846"/>
        <end position="1078"/>
    </location>
</feature>
<accession>A0A9P9AFW8</accession>
<dbReference type="Pfam" id="PF21093">
    <property type="entry name" value="Nup188_N-subdom_III"/>
    <property type="match status" value="1"/>
</dbReference>
<dbReference type="GO" id="GO:0006606">
    <property type="term" value="P:protein import into nucleus"/>
    <property type="evidence" value="ECO:0007669"/>
    <property type="project" value="TreeGrafter"/>
</dbReference>
<name>A0A9P9AFW8_9PEZI</name>
<keyword evidence="4" id="KW-0653">Protein transport</keyword>
<keyword evidence="2" id="KW-0813">Transport</keyword>
<evidence type="ECO:0000256" key="3">
    <source>
        <dbReference type="ARBA" id="ARBA00022816"/>
    </source>
</evidence>
<dbReference type="OrthoDB" id="102511at2759"/>
<evidence type="ECO:0000313" key="14">
    <source>
        <dbReference type="Proteomes" id="UP000770015"/>
    </source>
</evidence>
<dbReference type="GO" id="GO:0006405">
    <property type="term" value="P:RNA export from nucleus"/>
    <property type="evidence" value="ECO:0007669"/>
    <property type="project" value="TreeGrafter"/>
</dbReference>
<protein>
    <recommendedName>
        <fullName evidence="9">Nucleoporin NUP188</fullName>
    </recommendedName>
</protein>
<keyword evidence="6" id="KW-0906">Nuclear pore complex</keyword>
<dbReference type="GO" id="GO:0017056">
    <property type="term" value="F:structural constituent of nuclear pore"/>
    <property type="evidence" value="ECO:0007669"/>
    <property type="project" value="InterPro"/>
</dbReference>
<dbReference type="InterPro" id="IPR018864">
    <property type="entry name" value="Nucleoporin_Nup188_N"/>
</dbReference>
<dbReference type="GO" id="GO:0044611">
    <property type="term" value="C:nuclear pore inner ring"/>
    <property type="evidence" value="ECO:0007669"/>
    <property type="project" value="TreeGrafter"/>
</dbReference>